<feature type="transmembrane region" description="Helical" evidence="9">
    <location>
        <begin position="21"/>
        <end position="40"/>
    </location>
</feature>
<feature type="transmembrane region" description="Helical" evidence="9">
    <location>
        <begin position="91"/>
        <end position="110"/>
    </location>
</feature>
<protein>
    <submittedName>
        <fullName evidence="11">Potassium calcium-activated channel subfamily N member 4</fullName>
    </submittedName>
</protein>
<dbReference type="InterPro" id="IPR036122">
    <property type="entry name" value="CaM-bd_dom_sf"/>
</dbReference>
<dbReference type="SMART" id="SM01053">
    <property type="entry name" value="CaMBD"/>
    <property type="match status" value="1"/>
</dbReference>
<evidence type="ECO:0000256" key="2">
    <source>
        <dbReference type="ARBA" id="ARBA00022448"/>
    </source>
</evidence>
<dbReference type="SUPFAM" id="SSF81327">
    <property type="entry name" value="Small-conductance potassium channel"/>
    <property type="match status" value="1"/>
</dbReference>
<dbReference type="GO" id="GO:0016286">
    <property type="term" value="F:small conductance calcium-activated potassium channel activity"/>
    <property type="evidence" value="ECO:0007669"/>
    <property type="project" value="InterPro"/>
</dbReference>
<dbReference type="Ensembl" id="ENSSHAT00000032250.1">
    <property type="protein sequence ID" value="ENSSHAP00000030620.1"/>
    <property type="gene ID" value="ENSSHAG00000030876.1"/>
</dbReference>
<dbReference type="GeneTree" id="ENSGT00950000182904"/>
<dbReference type="Pfam" id="PF03530">
    <property type="entry name" value="SK_channel"/>
    <property type="match status" value="1"/>
</dbReference>
<name>A0A7N4P0S9_SARHA</name>
<organism evidence="11 12">
    <name type="scientific">Sarcophilus harrisii</name>
    <name type="common">Tasmanian devil</name>
    <name type="synonym">Sarcophilus laniarius</name>
    <dbReference type="NCBI Taxonomy" id="9305"/>
    <lineage>
        <taxon>Eukaryota</taxon>
        <taxon>Metazoa</taxon>
        <taxon>Chordata</taxon>
        <taxon>Craniata</taxon>
        <taxon>Vertebrata</taxon>
        <taxon>Euteleostomi</taxon>
        <taxon>Mammalia</taxon>
        <taxon>Metatheria</taxon>
        <taxon>Dasyuromorphia</taxon>
        <taxon>Dasyuridae</taxon>
        <taxon>Sarcophilus</taxon>
    </lineage>
</organism>
<evidence type="ECO:0000256" key="4">
    <source>
        <dbReference type="ARBA" id="ARBA00022989"/>
    </source>
</evidence>
<dbReference type="PANTHER" id="PTHR10153">
    <property type="entry name" value="SMALL CONDUCTANCE CALCIUM-ACTIVATED POTASSIUM CHANNEL"/>
    <property type="match status" value="1"/>
</dbReference>
<evidence type="ECO:0000313" key="11">
    <source>
        <dbReference type="Ensembl" id="ENSSHAP00000030620.1"/>
    </source>
</evidence>
<reference evidence="11" key="2">
    <citation type="submission" date="2025-08" db="UniProtKB">
        <authorList>
            <consortium name="Ensembl"/>
        </authorList>
    </citation>
    <scope>IDENTIFICATION</scope>
</reference>
<evidence type="ECO:0000256" key="5">
    <source>
        <dbReference type="ARBA" id="ARBA00023065"/>
    </source>
</evidence>
<dbReference type="SUPFAM" id="SSF81324">
    <property type="entry name" value="Voltage-gated potassium channels"/>
    <property type="match status" value="1"/>
</dbReference>
<evidence type="ECO:0000256" key="8">
    <source>
        <dbReference type="SAM" id="MobiDB-lite"/>
    </source>
</evidence>
<feature type="transmembrane region" description="Helical" evidence="9">
    <location>
        <begin position="52"/>
        <end position="79"/>
    </location>
</feature>
<dbReference type="Proteomes" id="UP000007648">
    <property type="component" value="Unassembled WGS sequence"/>
</dbReference>
<keyword evidence="2" id="KW-0813">Transport</keyword>
<keyword evidence="5" id="KW-0406">Ion transport</keyword>
<keyword evidence="6 9" id="KW-0472">Membrane</keyword>
<evidence type="ECO:0000313" key="12">
    <source>
        <dbReference type="Proteomes" id="UP000007648"/>
    </source>
</evidence>
<dbReference type="GO" id="GO:0005516">
    <property type="term" value="F:calmodulin binding"/>
    <property type="evidence" value="ECO:0007669"/>
    <property type="project" value="UniProtKB-KW"/>
</dbReference>
<gene>
    <name evidence="11" type="primary">KCNN4</name>
</gene>
<feature type="compositionally biased region" description="Pro residues" evidence="8">
    <location>
        <begin position="169"/>
        <end position="181"/>
    </location>
</feature>
<evidence type="ECO:0000256" key="3">
    <source>
        <dbReference type="ARBA" id="ARBA00022692"/>
    </source>
</evidence>
<feature type="transmembrane region" description="Helical" evidence="9">
    <location>
        <begin position="116"/>
        <end position="140"/>
    </location>
</feature>
<accession>A0A7N4P0S9</accession>
<keyword evidence="12" id="KW-1185">Reference proteome</keyword>
<keyword evidence="3 9" id="KW-0812">Transmembrane</keyword>
<evidence type="ECO:0000256" key="6">
    <source>
        <dbReference type="ARBA" id="ARBA00023136"/>
    </source>
</evidence>
<reference evidence="11 12" key="1">
    <citation type="journal article" date="2011" name="Proc. Natl. Acad. Sci. U.S.A.">
        <title>Genetic diversity and population structure of the endangered marsupial Sarcophilus harrisii (Tasmanian devil).</title>
        <authorList>
            <person name="Miller W."/>
            <person name="Hayes V.M."/>
            <person name="Ratan A."/>
            <person name="Petersen D.C."/>
            <person name="Wittekindt N.E."/>
            <person name="Miller J."/>
            <person name="Walenz B."/>
            <person name="Knight J."/>
            <person name="Qi J."/>
            <person name="Zhao F."/>
            <person name="Wang Q."/>
            <person name="Bedoya-Reina O.C."/>
            <person name="Katiyar N."/>
            <person name="Tomsho L.P."/>
            <person name="Kasson L.M."/>
            <person name="Hardie R.A."/>
            <person name="Woodbridge P."/>
            <person name="Tindall E.A."/>
            <person name="Bertelsen M.F."/>
            <person name="Dixon D."/>
            <person name="Pyecroft S."/>
            <person name="Helgen K.M."/>
            <person name="Lesk A.M."/>
            <person name="Pringle T.H."/>
            <person name="Patterson N."/>
            <person name="Zhang Y."/>
            <person name="Kreiss A."/>
            <person name="Woods G.M."/>
            <person name="Jones M.E."/>
            <person name="Schuster S.C."/>
        </authorList>
    </citation>
    <scope>NUCLEOTIDE SEQUENCE [LARGE SCALE GENOMIC DNA]</scope>
</reference>
<dbReference type="GO" id="GO:0016020">
    <property type="term" value="C:membrane"/>
    <property type="evidence" value="ECO:0007669"/>
    <property type="project" value="UniProtKB-SubCell"/>
</dbReference>
<comment type="subcellular location">
    <subcellularLocation>
        <location evidence="1">Membrane</location>
        <topology evidence="1">Multi-pass membrane protein</topology>
    </subcellularLocation>
</comment>
<evidence type="ECO:0000259" key="10">
    <source>
        <dbReference type="SMART" id="SM01053"/>
    </source>
</evidence>
<dbReference type="InterPro" id="IPR004178">
    <property type="entry name" value="CaM-bd_dom"/>
</dbReference>
<dbReference type="Gene3D" id="1.10.287.70">
    <property type="match status" value="2"/>
</dbReference>
<sequence length="325" mass="35822">MERVPGLGALRRRKRLLEEEKSLAGWALAMAGAGIGLMVLHAEMLWFGQCQWVPYLFLVKCGISISTLLLLGLILAFHAKEVQAINATGHLTDTLWLIPITFLTIGYGDVVPGTVWGKIVCLCTGVMGVCCTALLVAVVARKLEFNKAEKHVHNFMMDIQYSKEVRAPGLPPPAPPKPPGSGCPILLTDPPAPSARRDPAPAEAVLSPKMRDSAARVLQEAWMFYKHSRRKESGAVRRHQRKLLAAIHIFRQVRLKHRKLREQVNSMVDISKMHMILCDLQSGLSASHRDLEKRMDALGGKLDALTQLLSSALESRQPPEAGEAT</sequence>
<evidence type="ECO:0000256" key="9">
    <source>
        <dbReference type="SAM" id="Phobius"/>
    </source>
</evidence>
<evidence type="ECO:0000256" key="7">
    <source>
        <dbReference type="ARBA" id="ARBA00023303"/>
    </source>
</evidence>
<dbReference type="AlphaFoldDB" id="A0A7N4P0S9"/>
<dbReference type="InterPro" id="IPR015449">
    <property type="entry name" value="K_chnl_Ca-activ_SK"/>
</dbReference>
<feature type="region of interest" description="Disordered" evidence="8">
    <location>
        <begin position="167"/>
        <end position="202"/>
    </location>
</feature>
<proteinExistence type="predicted"/>
<keyword evidence="7" id="KW-0407">Ion channel</keyword>
<evidence type="ECO:0000256" key="1">
    <source>
        <dbReference type="ARBA" id="ARBA00004141"/>
    </source>
</evidence>
<reference evidence="11" key="3">
    <citation type="submission" date="2025-09" db="UniProtKB">
        <authorList>
            <consortium name="Ensembl"/>
        </authorList>
    </citation>
    <scope>IDENTIFICATION</scope>
</reference>
<feature type="domain" description="Calmodulin-binding" evidence="10">
    <location>
        <begin position="203"/>
        <end position="276"/>
    </location>
</feature>
<keyword evidence="4 9" id="KW-1133">Transmembrane helix</keyword>
<dbReference type="Pfam" id="PF02888">
    <property type="entry name" value="CaMBD"/>
    <property type="match status" value="1"/>
</dbReference>